<evidence type="ECO:0000256" key="8">
    <source>
        <dbReference type="ARBA" id="ARBA00023136"/>
    </source>
</evidence>
<dbReference type="InterPro" id="IPR036640">
    <property type="entry name" value="ABC1_TM_sf"/>
</dbReference>
<evidence type="ECO:0000256" key="4">
    <source>
        <dbReference type="ARBA" id="ARBA00022692"/>
    </source>
</evidence>
<keyword evidence="7 9" id="KW-1133">Transmembrane helix</keyword>
<comment type="caution">
    <text evidence="13">The sequence shown here is derived from an EMBL/GenBank/DDBJ whole genome shotgun (WGS) entry which is preliminary data.</text>
</comment>
<evidence type="ECO:0000256" key="1">
    <source>
        <dbReference type="ARBA" id="ARBA00004651"/>
    </source>
</evidence>
<evidence type="ECO:0000256" key="7">
    <source>
        <dbReference type="ARBA" id="ARBA00022989"/>
    </source>
</evidence>
<feature type="domain" description="ABC transporter" evidence="11">
    <location>
        <begin position="389"/>
        <end position="624"/>
    </location>
</feature>
<dbReference type="SMART" id="SM00382">
    <property type="entry name" value="AAA"/>
    <property type="match status" value="1"/>
</dbReference>
<dbReference type="AlphaFoldDB" id="A0A9P1H1P3"/>
<dbReference type="GO" id="GO:0005886">
    <property type="term" value="C:plasma membrane"/>
    <property type="evidence" value="ECO:0007669"/>
    <property type="project" value="UniProtKB-SubCell"/>
</dbReference>
<feature type="transmembrane region" description="Helical" evidence="9">
    <location>
        <begin position="185"/>
        <end position="203"/>
    </location>
</feature>
<evidence type="ECO:0000256" key="5">
    <source>
        <dbReference type="ARBA" id="ARBA00022741"/>
    </source>
</evidence>
<dbReference type="GO" id="GO:0016887">
    <property type="term" value="F:ATP hydrolysis activity"/>
    <property type="evidence" value="ECO:0007669"/>
    <property type="project" value="InterPro"/>
</dbReference>
<dbReference type="PANTHER" id="PTHR24221:SF503">
    <property type="entry name" value="MITOCHONDRIAL POTASSIUM CHANNEL ATP-BINDING SUBUNIT"/>
    <property type="match status" value="1"/>
</dbReference>
<dbReference type="GO" id="GO:0140359">
    <property type="term" value="F:ABC-type transporter activity"/>
    <property type="evidence" value="ECO:0007669"/>
    <property type="project" value="InterPro"/>
</dbReference>
<dbReference type="PROSITE" id="PS50929">
    <property type="entry name" value="ABC_TM1F"/>
    <property type="match status" value="1"/>
</dbReference>
<reference evidence="13" key="1">
    <citation type="submission" date="2022-11" db="EMBL/GenBank/DDBJ databases">
        <authorList>
            <person name="Scott C."/>
            <person name="Bruce N."/>
        </authorList>
    </citation>
    <scope>NUCLEOTIDE SEQUENCE</scope>
</reference>
<keyword evidence="2" id="KW-0813">Transport</keyword>
<keyword evidence="5" id="KW-0547">Nucleotide-binding</keyword>
<dbReference type="Gene3D" id="1.20.1560.10">
    <property type="entry name" value="ABC transporter type 1, transmembrane domain"/>
    <property type="match status" value="1"/>
</dbReference>
<dbReference type="SUPFAM" id="SSF52540">
    <property type="entry name" value="P-loop containing nucleoside triphosphate hydrolases"/>
    <property type="match status" value="1"/>
</dbReference>
<evidence type="ECO:0000256" key="3">
    <source>
        <dbReference type="ARBA" id="ARBA00022475"/>
    </source>
</evidence>
<keyword evidence="3" id="KW-1003">Cell membrane</keyword>
<evidence type="ECO:0000256" key="9">
    <source>
        <dbReference type="SAM" id="Phobius"/>
    </source>
</evidence>
<feature type="transmembrane region" description="Helical" evidence="9">
    <location>
        <begin position="301"/>
        <end position="319"/>
    </location>
</feature>
<evidence type="ECO:0000256" key="2">
    <source>
        <dbReference type="ARBA" id="ARBA00022448"/>
    </source>
</evidence>
<keyword evidence="14" id="KW-1185">Reference proteome</keyword>
<keyword evidence="6" id="KW-0067">ATP-binding</keyword>
<feature type="domain" description="ABC transmembrane type-1" evidence="12">
    <location>
        <begin position="134"/>
        <end position="318"/>
    </location>
</feature>
<feature type="signal peptide" evidence="10">
    <location>
        <begin position="1"/>
        <end position="17"/>
    </location>
</feature>
<dbReference type="PANTHER" id="PTHR24221">
    <property type="entry name" value="ATP-BINDING CASSETTE SUB-FAMILY B"/>
    <property type="match status" value="1"/>
</dbReference>
<organism evidence="13 14">
    <name type="scientific">Parascedosporium putredinis</name>
    <dbReference type="NCBI Taxonomy" id="1442378"/>
    <lineage>
        <taxon>Eukaryota</taxon>
        <taxon>Fungi</taxon>
        <taxon>Dikarya</taxon>
        <taxon>Ascomycota</taxon>
        <taxon>Pezizomycotina</taxon>
        <taxon>Sordariomycetes</taxon>
        <taxon>Hypocreomycetidae</taxon>
        <taxon>Microascales</taxon>
        <taxon>Microascaceae</taxon>
        <taxon>Parascedosporium</taxon>
    </lineage>
</organism>
<name>A0A9P1H1P3_9PEZI</name>
<protein>
    <recommendedName>
        <fullName evidence="15">P-loop containing nucleoside triphosphate hydrolase protein</fullName>
    </recommendedName>
</protein>
<gene>
    <name evidence="13" type="ORF">PPNO1_LOCUS4076</name>
</gene>
<evidence type="ECO:0000313" key="14">
    <source>
        <dbReference type="Proteomes" id="UP000838763"/>
    </source>
</evidence>
<dbReference type="SUPFAM" id="SSF90123">
    <property type="entry name" value="ABC transporter transmembrane region"/>
    <property type="match status" value="1"/>
</dbReference>
<dbReference type="Pfam" id="PF00664">
    <property type="entry name" value="ABC_membrane"/>
    <property type="match status" value="1"/>
</dbReference>
<sequence>MDSVLLCTLLVASLSIPATIYSPHARKRLQAAIASSERARDVKLLAEQLRPRDRQEARMVARLLVEIFFSIAAVQTVSIATPLLLRSFLAKIPDIRDGSRREGTFPLMEISAYVFLKHVASGYIRYYKWDRTYRLQTLFTDRITIGAYTKLLSLSADYHDAKNSGTVWMTVRGTGKGVARMLHSILFEFGPSLLDMAVGIAGFKTLGSTRAALATVVVVILYGVVILRSSSRKTAYESRAARMRGRRDHVGSDAILNWWTIFCFGRLNQEAERHATAVREMREIDAQYVADRSTGNHLKQLVSSGGLLLLCILVGYDIWNTPGRSGADLVVLMGFWQQVFSPVQEILNWKQTIDTFFIDTRKLIDIFEEEPSVKDVPEAADLRLTRGTIEFQNTSFAYGGKEKPALDDVSFTIEGGKTLALVGQTGGGKSTTLKLLMRAYDPSSGRILIDGQDISLVRKQSLMDHIGIVPQSIGVFNTTILENLRYGKPDATLEECQEACRAVCLHDKIASFELGYEEVVGERGSKLSGGELQRLATARLLLRDPKIALFDEAMSSLDSGTEAKIQEYLQTWSAGRTVVMVAHRLVTIVHADLILAVKNGQIVERGTHEELLAKGGYYYELWYKQHPFSADGTRQLG</sequence>
<evidence type="ECO:0000313" key="13">
    <source>
        <dbReference type="EMBL" id="CAI4214346.1"/>
    </source>
</evidence>
<evidence type="ECO:0000259" key="12">
    <source>
        <dbReference type="PROSITE" id="PS50929"/>
    </source>
</evidence>
<dbReference type="InterPro" id="IPR027417">
    <property type="entry name" value="P-loop_NTPase"/>
</dbReference>
<evidence type="ECO:0000259" key="11">
    <source>
        <dbReference type="PROSITE" id="PS50893"/>
    </source>
</evidence>
<evidence type="ECO:0000256" key="10">
    <source>
        <dbReference type="SAM" id="SignalP"/>
    </source>
</evidence>
<dbReference type="Proteomes" id="UP000838763">
    <property type="component" value="Unassembled WGS sequence"/>
</dbReference>
<dbReference type="InterPro" id="IPR011527">
    <property type="entry name" value="ABC1_TM_dom"/>
</dbReference>
<feature type="transmembrane region" description="Helical" evidence="9">
    <location>
        <begin position="209"/>
        <end position="227"/>
    </location>
</feature>
<dbReference type="InterPro" id="IPR039421">
    <property type="entry name" value="Type_1_exporter"/>
</dbReference>
<evidence type="ECO:0000256" key="6">
    <source>
        <dbReference type="ARBA" id="ARBA00022840"/>
    </source>
</evidence>
<evidence type="ECO:0008006" key="15">
    <source>
        <dbReference type="Google" id="ProtNLM"/>
    </source>
</evidence>
<feature type="chain" id="PRO_5040402347" description="P-loop containing nucleoside triphosphate hydrolase protein" evidence="10">
    <location>
        <begin position="18"/>
        <end position="637"/>
    </location>
</feature>
<comment type="subcellular location">
    <subcellularLocation>
        <location evidence="1">Cell membrane</location>
        <topology evidence="1">Multi-pass membrane protein</topology>
    </subcellularLocation>
</comment>
<dbReference type="EMBL" id="CALLCH030000011">
    <property type="protein sequence ID" value="CAI4214346.1"/>
    <property type="molecule type" value="Genomic_DNA"/>
</dbReference>
<keyword evidence="4 9" id="KW-0812">Transmembrane</keyword>
<dbReference type="Gene3D" id="3.40.50.300">
    <property type="entry name" value="P-loop containing nucleotide triphosphate hydrolases"/>
    <property type="match status" value="1"/>
</dbReference>
<dbReference type="GO" id="GO:0005524">
    <property type="term" value="F:ATP binding"/>
    <property type="evidence" value="ECO:0007669"/>
    <property type="project" value="UniProtKB-KW"/>
</dbReference>
<keyword evidence="8 9" id="KW-0472">Membrane</keyword>
<dbReference type="InterPro" id="IPR003593">
    <property type="entry name" value="AAA+_ATPase"/>
</dbReference>
<dbReference type="OrthoDB" id="6500128at2759"/>
<dbReference type="InterPro" id="IPR003439">
    <property type="entry name" value="ABC_transporter-like_ATP-bd"/>
</dbReference>
<accession>A0A9P1H1P3</accession>
<dbReference type="PROSITE" id="PS50893">
    <property type="entry name" value="ABC_TRANSPORTER_2"/>
    <property type="match status" value="1"/>
</dbReference>
<dbReference type="FunFam" id="3.40.50.300:FF:000221">
    <property type="entry name" value="Multidrug ABC transporter ATP-binding protein"/>
    <property type="match status" value="1"/>
</dbReference>
<dbReference type="Pfam" id="PF00005">
    <property type="entry name" value="ABC_tran"/>
    <property type="match status" value="1"/>
</dbReference>
<feature type="transmembrane region" description="Helical" evidence="9">
    <location>
        <begin position="59"/>
        <end position="85"/>
    </location>
</feature>
<keyword evidence="10" id="KW-0732">Signal</keyword>
<proteinExistence type="predicted"/>